<protein>
    <submittedName>
        <fullName evidence="5">Outer membrane protein H</fullName>
    </submittedName>
</protein>
<accession>A0A0E9M0D0</accession>
<dbReference type="GO" id="GO:0050821">
    <property type="term" value="P:protein stabilization"/>
    <property type="evidence" value="ECO:0007669"/>
    <property type="project" value="TreeGrafter"/>
</dbReference>
<dbReference type="RefSeq" id="WP_062126496.1">
    <property type="nucleotide sequence ID" value="NZ_BAZW01000034.1"/>
</dbReference>
<evidence type="ECO:0000313" key="6">
    <source>
        <dbReference type="Proteomes" id="UP000032900"/>
    </source>
</evidence>
<dbReference type="GO" id="GO:0051082">
    <property type="term" value="F:unfolded protein binding"/>
    <property type="evidence" value="ECO:0007669"/>
    <property type="project" value="InterPro"/>
</dbReference>
<proteinExistence type="inferred from homology"/>
<comment type="similarity">
    <text evidence="1">Belongs to the Skp family.</text>
</comment>
<dbReference type="Gene3D" id="3.30.910.20">
    <property type="entry name" value="Skp domain"/>
    <property type="match status" value="1"/>
</dbReference>
<dbReference type="InterPro" id="IPR024930">
    <property type="entry name" value="Skp_dom_sf"/>
</dbReference>
<evidence type="ECO:0000256" key="3">
    <source>
        <dbReference type="SAM" id="Coils"/>
    </source>
</evidence>
<dbReference type="Proteomes" id="UP000032900">
    <property type="component" value="Unassembled WGS sequence"/>
</dbReference>
<dbReference type="PANTHER" id="PTHR35089">
    <property type="entry name" value="CHAPERONE PROTEIN SKP"/>
    <property type="match status" value="1"/>
</dbReference>
<evidence type="ECO:0000256" key="4">
    <source>
        <dbReference type="SAM" id="SignalP"/>
    </source>
</evidence>
<feature type="chain" id="PRO_5002428682" evidence="4">
    <location>
        <begin position="22"/>
        <end position="170"/>
    </location>
</feature>
<gene>
    <name evidence="5" type="ORF">JCM15548_13261</name>
</gene>
<evidence type="ECO:0000256" key="1">
    <source>
        <dbReference type="ARBA" id="ARBA00009091"/>
    </source>
</evidence>
<dbReference type="Pfam" id="PF03938">
    <property type="entry name" value="OmpH"/>
    <property type="match status" value="1"/>
</dbReference>
<organism evidence="5 6">
    <name type="scientific">Geofilum rubicundum JCM 15548</name>
    <dbReference type="NCBI Taxonomy" id="1236989"/>
    <lineage>
        <taxon>Bacteria</taxon>
        <taxon>Pseudomonadati</taxon>
        <taxon>Bacteroidota</taxon>
        <taxon>Bacteroidia</taxon>
        <taxon>Marinilabiliales</taxon>
        <taxon>Marinilabiliaceae</taxon>
        <taxon>Geofilum</taxon>
    </lineage>
</organism>
<reference evidence="5 6" key="1">
    <citation type="journal article" date="2015" name="Microbes Environ.">
        <title>Distribution and evolution of nitrogen fixation genes in the phylum bacteroidetes.</title>
        <authorList>
            <person name="Inoue J."/>
            <person name="Oshima K."/>
            <person name="Suda W."/>
            <person name="Sakamoto M."/>
            <person name="Iino T."/>
            <person name="Noda S."/>
            <person name="Hongoh Y."/>
            <person name="Hattori M."/>
            <person name="Ohkuma M."/>
        </authorList>
    </citation>
    <scope>NUCLEOTIDE SEQUENCE [LARGE SCALE GENOMIC DNA]</scope>
    <source>
        <strain evidence="5">JCM 15548</strain>
    </source>
</reference>
<dbReference type="PANTHER" id="PTHR35089:SF1">
    <property type="entry name" value="CHAPERONE PROTEIN SKP"/>
    <property type="match status" value="1"/>
</dbReference>
<name>A0A0E9M0D0_9BACT</name>
<dbReference type="InterPro" id="IPR005632">
    <property type="entry name" value="Chaperone_Skp"/>
</dbReference>
<evidence type="ECO:0000313" key="5">
    <source>
        <dbReference type="EMBL" id="GAO30939.1"/>
    </source>
</evidence>
<sequence length="170" mass="19652">MKLVNLFLIVGLFLISSVATAQDLKFGHVNMQELIMELPEKAEADQKLQAEAKTLQDRMRMMSEEHEKKFRDYIAERETMPELIRTTTEKEIQEIEQRLQNYQNMAQQSLSKKEQELYQPILEKVQQAVDAVGQEQGFIYIFDLSSQVVLYHSDQSVDCGPLVKAKLGLN</sequence>
<keyword evidence="2 4" id="KW-0732">Signal</keyword>
<dbReference type="STRING" id="1236989.JCM15548_13261"/>
<keyword evidence="3" id="KW-0175">Coiled coil</keyword>
<comment type="caution">
    <text evidence="5">The sequence shown here is derived from an EMBL/GenBank/DDBJ whole genome shotgun (WGS) entry which is preliminary data.</text>
</comment>
<dbReference type="EMBL" id="BAZW01000034">
    <property type="protein sequence ID" value="GAO30939.1"/>
    <property type="molecule type" value="Genomic_DNA"/>
</dbReference>
<feature type="signal peptide" evidence="4">
    <location>
        <begin position="1"/>
        <end position="21"/>
    </location>
</feature>
<dbReference type="AlphaFoldDB" id="A0A0E9M0D0"/>
<dbReference type="SMART" id="SM00935">
    <property type="entry name" value="OmpH"/>
    <property type="match status" value="1"/>
</dbReference>
<evidence type="ECO:0000256" key="2">
    <source>
        <dbReference type="ARBA" id="ARBA00022729"/>
    </source>
</evidence>
<keyword evidence="6" id="KW-1185">Reference proteome</keyword>
<feature type="coiled-coil region" evidence="3">
    <location>
        <begin position="45"/>
        <end position="112"/>
    </location>
</feature>
<dbReference type="SUPFAM" id="SSF111384">
    <property type="entry name" value="OmpH-like"/>
    <property type="match status" value="1"/>
</dbReference>
<dbReference type="OrthoDB" id="1524711at2"/>
<dbReference type="GO" id="GO:0005829">
    <property type="term" value="C:cytosol"/>
    <property type="evidence" value="ECO:0007669"/>
    <property type="project" value="TreeGrafter"/>
</dbReference>